<feature type="transmembrane region" description="Helical" evidence="1">
    <location>
        <begin position="329"/>
        <end position="352"/>
    </location>
</feature>
<keyword evidence="1" id="KW-0472">Membrane</keyword>
<accession>F8SLJ1</accession>
<evidence type="ECO:0000313" key="2">
    <source>
        <dbReference type="EMBL" id="AEH27473.1"/>
    </source>
</evidence>
<organism evidence="2">
    <name type="scientific">Cronobacter malonaticus</name>
    <dbReference type="NCBI Taxonomy" id="413503"/>
    <lineage>
        <taxon>Bacteria</taxon>
        <taxon>Pseudomonadati</taxon>
        <taxon>Pseudomonadota</taxon>
        <taxon>Gammaproteobacteria</taxon>
        <taxon>Enterobacterales</taxon>
        <taxon>Enterobacteriaceae</taxon>
        <taxon>Cronobacter</taxon>
    </lineage>
</organism>
<gene>
    <name evidence="2" type="primary">wzy</name>
</gene>
<dbReference type="AlphaFoldDB" id="F8SLJ1"/>
<feature type="transmembrane region" description="Helical" evidence="1">
    <location>
        <begin position="276"/>
        <end position="293"/>
    </location>
</feature>
<feature type="transmembrane region" description="Helical" evidence="1">
    <location>
        <begin position="237"/>
        <end position="256"/>
    </location>
</feature>
<dbReference type="InterPro" id="IPR049458">
    <property type="entry name" value="EpsG-like"/>
</dbReference>
<sequence>MEGIIVLIYYLFISFVFLIILADIFFVVDEKIRSFFYAVLFTIILIFIGLRYQTGLDWLFYTNLYKGNPSSLAIEPGYYLLSYVSSFFIGYWIYQALITAFLLICLHHYFKGFTKNYIFCIGIFFLYQFIFVTEALRQIIALSIILIAYKNLNQKKLFQFYTFSILAVIFHVSAAIVFAIIPFLRYRNVSILKILTVVGVFLAVLNIYPIEYIIKLLSMLPTGGYIEKIKWYSQDDYAGTVLTYSLIFKLGVVFLFDYRFNYIRSNDPEFINTKKYDLIYTSVYLMIFLDVYLGRFGTISTRLDVYFIPCFLLALNYLIYNFKQGVSRLIFFCFIMIYFSVNYLSIMDGYYFEKFYSPYQNYIYEFLNPGAYNDRGWDVEYYFSNKELLQ</sequence>
<protein>
    <submittedName>
        <fullName evidence="2">Wzy</fullName>
    </submittedName>
</protein>
<reference evidence="2" key="1">
    <citation type="journal article" date="2011" name="Appl. Environ. Microbiol.">
        <title>Molecular characterization of cronobacter lipopolysaccharide o-antigen gene clusters and development of serotype-specific PCR assays.</title>
        <authorList>
            <person name="Jarvis K.G."/>
            <person name="Grim C.J."/>
            <person name="Franco A.A."/>
            <person name="Gopinath G."/>
            <person name="Sathyamoorthy V."/>
            <person name="Hu L."/>
            <person name="Sadowski J.A."/>
            <person name="Lee C.S."/>
            <person name="Tall B.D."/>
        </authorList>
    </citation>
    <scope>NUCLEOTIDE SEQUENCE</scope>
    <source>
        <strain evidence="2">E615</strain>
    </source>
</reference>
<feature type="transmembrane region" description="Helical" evidence="1">
    <location>
        <begin position="6"/>
        <end position="28"/>
    </location>
</feature>
<keyword evidence="1" id="KW-0812">Transmembrane</keyword>
<feature type="transmembrane region" description="Helical" evidence="1">
    <location>
        <begin position="191"/>
        <end position="210"/>
    </location>
</feature>
<feature type="transmembrane region" description="Helical" evidence="1">
    <location>
        <begin position="35"/>
        <end position="52"/>
    </location>
</feature>
<feature type="transmembrane region" description="Helical" evidence="1">
    <location>
        <begin position="117"/>
        <end position="148"/>
    </location>
</feature>
<dbReference type="Pfam" id="PF14897">
    <property type="entry name" value="EpsG"/>
    <property type="match status" value="1"/>
</dbReference>
<feature type="transmembrane region" description="Helical" evidence="1">
    <location>
        <begin position="78"/>
        <end position="105"/>
    </location>
</feature>
<feature type="transmembrane region" description="Helical" evidence="1">
    <location>
        <begin position="305"/>
        <end position="322"/>
    </location>
</feature>
<feature type="transmembrane region" description="Helical" evidence="1">
    <location>
        <begin position="160"/>
        <end position="184"/>
    </location>
</feature>
<name>F8SLJ1_9ENTR</name>
<evidence type="ECO:0000256" key="1">
    <source>
        <dbReference type="SAM" id="Phobius"/>
    </source>
</evidence>
<keyword evidence="1" id="KW-1133">Transmembrane helix</keyword>
<proteinExistence type="predicted"/>
<dbReference type="EMBL" id="HQ646167">
    <property type="protein sequence ID" value="AEH27473.1"/>
    <property type="molecule type" value="Genomic_DNA"/>
</dbReference>